<organism evidence="2 3">
    <name type="scientific">Nelumbo nucifera</name>
    <name type="common">Sacred lotus</name>
    <dbReference type="NCBI Taxonomy" id="4432"/>
    <lineage>
        <taxon>Eukaryota</taxon>
        <taxon>Viridiplantae</taxon>
        <taxon>Streptophyta</taxon>
        <taxon>Embryophyta</taxon>
        <taxon>Tracheophyta</taxon>
        <taxon>Spermatophyta</taxon>
        <taxon>Magnoliopsida</taxon>
        <taxon>Proteales</taxon>
        <taxon>Nelumbonaceae</taxon>
        <taxon>Nelumbo</taxon>
    </lineage>
</organism>
<evidence type="ECO:0008006" key="4">
    <source>
        <dbReference type="Google" id="ProtNLM"/>
    </source>
</evidence>
<comment type="caution">
    <text evidence="2">The sequence shown here is derived from an EMBL/GenBank/DDBJ whole genome shotgun (WGS) entry which is preliminary data.</text>
</comment>
<evidence type="ECO:0000313" key="2">
    <source>
        <dbReference type="EMBL" id="DAD22322.1"/>
    </source>
</evidence>
<dbReference type="SUPFAM" id="SSF57756">
    <property type="entry name" value="Retrovirus zinc finger-like domains"/>
    <property type="match status" value="1"/>
</dbReference>
<gene>
    <name evidence="2" type="ORF">HUJ06_023785</name>
</gene>
<dbReference type="AlphaFoldDB" id="A0A822XQK9"/>
<dbReference type="GO" id="GO:0003676">
    <property type="term" value="F:nucleic acid binding"/>
    <property type="evidence" value="ECO:0007669"/>
    <property type="project" value="InterPro"/>
</dbReference>
<dbReference type="Proteomes" id="UP000607653">
    <property type="component" value="Unassembled WGS sequence"/>
</dbReference>
<dbReference type="GO" id="GO:0008270">
    <property type="term" value="F:zinc ion binding"/>
    <property type="evidence" value="ECO:0007669"/>
    <property type="project" value="InterPro"/>
</dbReference>
<reference evidence="2 3" key="1">
    <citation type="journal article" date="2020" name="Mol. Biol. Evol.">
        <title>Distinct Expression and Methylation Patterns for Genes with Different Fates following a Single Whole-Genome Duplication in Flowering Plants.</title>
        <authorList>
            <person name="Shi T."/>
            <person name="Rahmani R.S."/>
            <person name="Gugger P.F."/>
            <person name="Wang M."/>
            <person name="Li H."/>
            <person name="Zhang Y."/>
            <person name="Li Z."/>
            <person name="Wang Q."/>
            <person name="Van de Peer Y."/>
            <person name="Marchal K."/>
            <person name="Chen J."/>
        </authorList>
    </citation>
    <scope>NUCLEOTIDE SEQUENCE [LARGE SCALE GENOMIC DNA]</scope>
    <source>
        <tissue evidence="2">Leaf</tissue>
    </source>
</reference>
<sequence>MRRREEDEASPLYRAPLERKTVRCSICGVTGHNRRNCKAHSPNMNKETPGGGGLVADHDHTQSARRKVLPPRRGAISTQVVAGSSSGAAGGNGAASGMPDRGGRIRGRGRGWSVSEGIGGRTDMGNLQHPDIASLGRQAGEQSS</sequence>
<dbReference type="InterPro" id="IPR036875">
    <property type="entry name" value="Znf_CCHC_sf"/>
</dbReference>
<accession>A0A822XQK9</accession>
<feature type="region of interest" description="Disordered" evidence="1">
    <location>
        <begin position="31"/>
        <end position="144"/>
    </location>
</feature>
<proteinExistence type="predicted"/>
<protein>
    <recommendedName>
        <fullName evidence="4">CCHC-type domain-containing protein</fullName>
    </recommendedName>
</protein>
<evidence type="ECO:0000256" key="1">
    <source>
        <dbReference type="SAM" id="MobiDB-lite"/>
    </source>
</evidence>
<name>A0A822XQK9_NELNU</name>
<keyword evidence="3" id="KW-1185">Reference proteome</keyword>
<dbReference type="EMBL" id="DUZY01000001">
    <property type="protein sequence ID" value="DAD22322.1"/>
    <property type="molecule type" value="Genomic_DNA"/>
</dbReference>
<evidence type="ECO:0000313" key="3">
    <source>
        <dbReference type="Proteomes" id="UP000607653"/>
    </source>
</evidence>